<dbReference type="PANTHER" id="PTHR11176">
    <property type="entry name" value="BOULE-RELATED"/>
    <property type="match status" value="1"/>
</dbReference>
<evidence type="ECO:0000256" key="4">
    <source>
        <dbReference type="ARBA" id="ARBA00022782"/>
    </source>
</evidence>
<evidence type="ECO:0000256" key="2">
    <source>
        <dbReference type="ARBA" id="ARBA00022473"/>
    </source>
</evidence>
<feature type="domain" description="RRM" evidence="10">
    <location>
        <begin position="24"/>
        <end position="103"/>
    </location>
</feature>
<dbReference type="GO" id="GO:0051321">
    <property type="term" value="P:meiotic cell cycle"/>
    <property type="evidence" value="ECO:0007669"/>
    <property type="project" value="UniProtKB-ARBA"/>
</dbReference>
<dbReference type="InterPro" id="IPR035979">
    <property type="entry name" value="RBD_domain_sf"/>
</dbReference>
<dbReference type="PROSITE" id="PS50102">
    <property type="entry name" value="RRM"/>
    <property type="match status" value="1"/>
</dbReference>
<dbReference type="SUPFAM" id="SSF54928">
    <property type="entry name" value="RNA-binding domain, RBD"/>
    <property type="match status" value="1"/>
</dbReference>
<name>A0AAV4RSP2_9ARAC</name>
<evidence type="ECO:0000256" key="8">
    <source>
        <dbReference type="PROSITE-ProRule" id="PRU00176"/>
    </source>
</evidence>
<feature type="compositionally biased region" description="Polar residues" evidence="9">
    <location>
        <begin position="185"/>
        <end position="205"/>
    </location>
</feature>
<dbReference type="Gene3D" id="3.30.70.330">
    <property type="match status" value="1"/>
</dbReference>
<protein>
    <submittedName>
        <fullName evidence="11">Protein boule</fullName>
    </submittedName>
</protein>
<keyword evidence="5" id="KW-0810">Translation regulation</keyword>
<dbReference type="GO" id="GO:0030154">
    <property type="term" value="P:cell differentiation"/>
    <property type="evidence" value="ECO:0007669"/>
    <property type="project" value="UniProtKB-KW"/>
</dbReference>
<evidence type="ECO:0000256" key="9">
    <source>
        <dbReference type="SAM" id="MobiDB-lite"/>
    </source>
</evidence>
<dbReference type="AlphaFoldDB" id="A0AAV4RSP2"/>
<dbReference type="GO" id="GO:0007283">
    <property type="term" value="P:spermatogenesis"/>
    <property type="evidence" value="ECO:0007669"/>
    <property type="project" value="UniProtKB-KW"/>
</dbReference>
<dbReference type="InterPro" id="IPR034988">
    <property type="entry name" value="DAZ_BOULE_RRM"/>
</dbReference>
<dbReference type="GO" id="GO:0005737">
    <property type="term" value="C:cytoplasm"/>
    <property type="evidence" value="ECO:0007669"/>
    <property type="project" value="UniProtKB-SubCell"/>
</dbReference>
<evidence type="ECO:0000313" key="12">
    <source>
        <dbReference type="Proteomes" id="UP001054837"/>
    </source>
</evidence>
<dbReference type="InterPro" id="IPR012677">
    <property type="entry name" value="Nucleotide-bd_a/b_plait_sf"/>
</dbReference>
<dbReference type="GO" id="GO:0003730">
    <property type="term" value="F:mRNA 3'-UTR binding"/>
    <property type="evidence" value="ECO:0007669"/>
    <property type="project" value="TreeGrafter"/>
</dbReference>
<evidence type="ECO:0000256" key="1">
    <source>
        <dbReference type="ARBA" id="ARBA00004496"/>
    </source>
</evidence>
<accession>A0AAV4RSP2</accession>
<organism evidence="11 12">
    <name type="scientific">Caerostris darwini</name>
    <dbReference type="NCBI Taxonomy" id="1538125"/>
    <lineage>
        <taxon>Eukaryota</taxon>
        <taxon>Metazoa</taxon>
        <taxon>Ecdysozoa</taxon>
        <taxon>Arthropoda</taxon>
        <taxon>Chelicerata</taxon>
        <taxon>Arachnida</taxon>
        <taxon>Araneae</taxon>
        <taxon>Araneomorphae</taxon>
        <taxon>Entelegynae</taxon>
        <taxon>Araneoidea</taxon>
        <taxon>Araneidae</taxon>
        <taxon>Caerostris</taxon>
    </lineage>
</organism>
<comment type="subcellular location">
    <subcellularLocation>
        <location evidence="1">Cytoplasm</location>
    </subcellularLocation>
</comment>
<feature type="region of interest" description="Disordered" evidence="9">
    <location>
        <begin position="185"/>
        <end position="229"/>
    </location>
</feature>
<evidence type="ECO:0000256" key="6">
    <source>
        <dbReference type="ARBA" id="ARBA00022871"/>
    </source>
</evidence>
<keyword evidence="3" id="KW-0963">Cytoplasm</keyword>
<dbReference type="Proteomes" id="UP001054837">
    <property type="component" value="Unassembled WGS sequence"/>
</dbReference>
<evidence type="ECO:0000256" key="5">
    <source>
        <dbReference type="ARBA" id="ARBA00022845"/>
    </source>
</evidence>
<keyword evidence="7 8" id="KW-0694">RNA-binding</keyword>
<reference evidence="11 12" key="1">
    <citation type="submission" date="2021-06" db="EMBL/GenBank/DDBJ databases">
        <title>Caerostris darwini draft genome.</title>
        <authorList>
            <person name="Kono N."/>
            <person name="Arakawa K."/>
        </authorList>
    </citation>
    <scope>NUCLEOTIDE SEQUENCE [LARGE SCALE GENOMIC DNA]</scope>
</reference>
<dbReference type="CDD" id="cd12412">
    <property type="entry name" value="RRM_DAZL_BOULE"/>
    <property type="match status" value="1"/>
</dbReference>
<dbReference type="EMBL" id="BPLQ01006592">
    <property type="protein sequence ID" value="GIY23841.1"/>
    <property type="molecule type" value="Genomic_DNA"/>
</dbReference>
<proteinExistence type="predicted"/>
<evidence type="ECO:0000313" key="11">
    <source>
        <dbReference type="EMBL" id="GIY23841.1"/>
    </source>
</evidence>
<gene>
    <name evidence="11" type="primary">bol</name>
    <name evidence="11" type="ORF">CDAR_487821</name>
</gene>
<dbReference type="FunFam" id="3.30.70.330:FF:000167">
    <property type="entry name" value="protein boule-like isoform X1"/>
    <property type="match status" value="1"/>
</dbReference>
<keyword evidence="2" id="KW-0217">Developmental protein</keyword>
<evidence type="ECO:0000256" key="3">
    <source>
        <dbReference type="ARBA" id="ARBA00022490"/>
    </source>
</evidence>
<dbReference type="GO" id="GO:0008494">
    <property type="term" value="F:translation activator activity"/>
    <property type="evidence" value="ECO:0007669"/>
    <property type="project" value="TreeGrafter"/>
</dbReference>
<keyword evidence="4" id="KW-0221">Differentiation</keyword>
<dbReference type="InterPro" id="IPR000504">
    <property type="entry name" value="RRM_dom"/>
</dbReference>
<keyword evidence="12" id="KW-1185">Reference proteome</keyword>
<dbReference type="SMART" id="SM00360">
    <property type="entry name" value="RRM"/>
    <property type="match status" value="1"/>
</dbReference>
<evidence type="ECO:0000259" key="10">
    <source>
        <dbReference type="PROSITE" id="PS50102"/>
    </source>
</evidence>
<dbReference type="GO" id="GO:0045948">
    <property type="term" value="P:positive regulation of translational initiation"/>
    <property type="evidence" value="ECO:0007669"/>
    <property type="project" value="TreeGrafter"/>
</dbReference>
<comment type="caution">
    <text evidence="11">The sequence shown here is derived from an EMBL/GenBank/DDBJ whole genome shotgun (WGS) entry which is preliminary data.</text>
</comment>
<evidence type="ECO:0000256" key="7">
    <source>
        <dbReference type="ARBA" id="ARBA00022884"/>
    </source>
</evidence>
<dbReference type="Pfam" id="PF00076">
    <property type="entry name" value="RRM_1"/>
    <property type="match status" value="1"/>
</dbReference>
<dbReference type="PANTHER" id="PTHR11176:SF57">
    <property type="entry name" value="PROTEIN BOULE"/>
    <property type="match status" value="1"/>
</dbReference>
<dbReference type="GO" id="GO:0070935">
    <property type="term" value="P:3'-UTR-mediated mRNA stabilization"/>
    <property type="evidence" value="ECO:0007669"/>
    <property type="project" value="TreeGrafter"/>
</dbReference>
<keyword evidence="6" id="KW-0744">Spermatogenesis</keyword>
<sequence>MASGTYEESRGMANFPKNGTRVPNRIFVGGISGCTNEEDLRSLFSKYGNVKGTKVVFDKAGIPGGYGFVTFETEDEALAILEKSKVERLILKDRKLNVAPAVKKLPYNRIAESNPIQNSAISWPLHYPKNTPGFVRESVYYPQPCPLAWPQYYFDQQCHYPMPQSGFPQYVYPIQATDFNSQPVPQVASTEYVETSSASGANNTKNRAKPAPLPSDNDRSRSVQAKPSDVENTNVIKYNGGGIENATTCIHPAPMPHLHPVLAKTLNGVTVMTYPNPVVMGNPAVLHVKNGNESDAMIKELGFLHPSIASGALTPPPTPLVSFPCDFNVNASVESFRQN</sequence>